<feature type="domain" description="Tyr recombinase" evidence="5">
    <location>
        <begin position="57"/>
        <end position="254"/>
    </location>
</feature>
<keyword evidence="3" id="KW-0238">DNA-binding</keyword>
<evidence type="ECO:0000313" key="6">
    <source>
        <dbReference type="EMBL" id="OSJ18919.1"/>
    </source>
</evidence>
<protein>
    <recommendedName>
        <fullName evidence="5">Tyr recombinase domain-containing protein</fullName>
    </recommendedName>
</protein>
<dbReference type="CDD" id="cd00397">
    <property type="entry name" value="DNA_BRE_C"/>
    <property type="match status" value="1"/>
</dbReference>
<evidence type="ECO:0000256" key="3">
    <source>
        <dbReference type="ARBA" id="ARBA00023125"/>
    </source>
</evidence>
<dbReference type="Proteomes" id="UP000193553">
    <property type="component" value="Unassembled WGS sequence"/>
</dbReference>
<evidence type="ECO:0000256" key="4">
    <source>
        <dbReference type="ARBA" id="ARBA00023172"/>
    </source>
</evidence>
<proteinExistence type="inferred from homology"/>
<dbReference type="RefSeq" id="WP_143274559.1">
    <property type="nucleotide sequence ID" value="NZ_NAFE01000165.1"/>
</dbReference>
<name>A0A1X3HF03_9BRAD</name>
<dbReference type="InterPro" id="IPR011010">
    <property type="entry name" value="DNA_brk_join_enz"/>
</dbReference>
<evidence type="ECO:0000256" key="1">
    <source>
        <dbReference type="ARBA" id="ARBA00008857"/>
    </source>
</evidence>
<dbReference type="OrthoDB" id="102994at2"/>
<dbReference type="PANTHER" id="PTHR30349:SF41">
    <property type="entry name" value="INTEGRASE_RECOMBINASE PROTEIN MJ0367-RELATED"/>
    <property type="match status" value="1"/>
</dbReference>
<feature type="non-terminal residue" evidence="6">
    <location>
        <position position="1"/>
    </location>
</feature>
<evidence type="ECO:0000259" key="5">
    <source>
        <dbReference type="PROSITE" id="PS51898"/>
    </source>
</evidence>
<comment type="similarity">
    <text evidence="1">Belongs to the 'phage' integrase family.</text>
</comment>
<accession>A0A1X3HF03</accession>
<dbReference type="Pfam" id="PF00589">
    <property type="entry name" value="Phage_integrase"/>
    <property type="match status" value="1"/>
</dbReference>
<keyword evidence="4" id="KW-0233">DNA recombination</keyword>
<organism evidence="6 7">
    <name type="scientific">Bradyrhizobium canariense</name>
    <dbReference type="NCBI Taxonomy" id="255045"/>
    <lineage>
        <taxon>Bacteria</taxon>
        <taxon>Pseudomonadati</taxon>
        <taxon>Pseudomonadota</taxon>
        <taxon>Alphaproteobacteria</taxon>
        <taxon>Hyphomicrobiales</taxon>
        <taxon>Nitrobacteraceae</taxon>
        <taxon>Bradyrhizobium</taxon>
    </lineage>
</organism>
<comment type="caution">
    <text evidence="6">The sequence shown here is derived from an EMBL/GenBank/DDBJ whole genome shotgun (WGS) entry which is preliminary data.</text>
</comment>
<sequence>YYASFDVLPKNAKRHPTDKTLQWDMMLGKAIVKWAAEQGLRGSKPNITATYTPKKKRVRPAFEQWEFRQLWRTLCRRIKTARDLRTRKSRELLQIYVLIVACTGFRPGEANNVKVRDVHPFKDEKGRSNYRFVVRGKTGERDAIVRSVAVKRLDKYLTKRRMESPAGLLFAMPDGSPISTLIDQLDAALKEAGVQRSTFGEKYSIYSLRHFYAVNALRNGVGVFEVSRNMGTSVEIIQEYYGKQATAAVFATRLGD</sequence>
<evidence type="ECO:0000313" key="7">
    <source>
        <dbReference type="Proteomes" id="UP000193553"/>
    </source>
</evidence>
<gene>
    <name evidence="6" type="ORF">BSZ18_01300</name>
</gene>
<dbReference type="PANTHER" id="PTHR30349">
    <property type="entry name" value="PHAGE INTEGRASE-RELATED"/>
    <property type="match status" value="1"/>
</dbReference>
<keyword evidence="2" id="KW-0229">DNA integration</keyword>
<dbReference type="EMBL" id="NAFI01000121">
    <property type="protein sequence ID" value="OSJ18919.1"/>
    <property type="molecule type" value="Genomic_DNA"/>
</dbReference>
<dbReference type="GO" id="GO:0015074">
    <property type="term" value="P:DNA integration"/>
    <property type="evidence" value="ECO:0007669"/>
    <property type="project" value="UniProtKB-KW"/>
</dbReference>
<dbReference type="PROSITE" id="PS51898">
    <property type="entry name" value="TYR_RECOMBINASE"/>
    <property type="match status" value="1"/>
</dbReference>
<reference evidence="6 7" key="1">
    <citation type="submission" date="2017-03" db="EMBL/GenBank/DDBJ databases">
        <title>Whole genome sequences of fourteen strains of Bradyrhizobium canariense and one strain of Bradyrhizobium japonicum isolated from Lupinus (Papilionoideae: Genisteae) species in Algeria.</title>
        <authorList>
            <person name="Crovadore J."/>
            <person name="Chekireb D."/>
            <person name="Brachmann A."/>
            <person name="Chablais R."/>
            <person name="Cochard B."/>
            <person name="Lefort F."/>
        </authorList>
    </citation>
    <scope>NUCLEOTIDE SEQUENCE [LARGE SCALE GENOMIC DNA]</scope>
    <source>
        <strain evidence="6 7">UBMA195</strain>
    </source>
</reference>
<dbReference type="InterPro" id="IPR013762">
    <property type="entry name" value="Integrase-like_cat_sf"/>
</dbReference>
<evidence type="ECO:0000256" key="2">
    <source>
        <dbReference type="ARBA" id="ARBA00022908"/>
    </source>
</evidence>
<dbReference type="SUPFAM" id="SSF56349">
    <property type="entry name" value="DNA breaking-rejoining enzymes"/>
    <property type="match status" value="1"/>
</dbReference>
<dbReference type="AlphaFoldDB" id="A0A1X3HF03"/>
<dbReference type="GO" id="GO:0003677">
    <property type="term" value="F:DNA binding"/>
    <property type="evidence" value="ECO:0007669"/>
    <property type="project" value="UniProtKB-KW"/>
</dbReference>
<dbReference type="GO" id="GO:0006310">
    <property type="term" value="P:DNA recombination"/>
    <property type="evidence" value="ECO:0007669"/>
    <property type="project" value="UniProtKB-KW"/>
</dbReference>
<dbReference type="InterPro" id="IPR002104">
    <property type="entry name" value="Integrase_catalytic"/>
</dbReference>
<dbReference type="InterPro" id="IPR050090">
    <property type="entry name" value="Tyrosine_recombinase_XerCD"/>
</dbReference>
<dbReference type="Gene3D" id="1.10.443.10">
    <property type="entry name" value="Intergrase catalytic core"/>
    <property type="match status" value="1"/>
</dbReference>